<evidence type="ECO:0000313" key="1">
    <source>
        <dbReference type="EMBL" id="QGW28314.1"/>
    </source>
</evidence>
<keyword evidence="2" id="KW-1185">Reference proteome</keyword>
<dbReference type="GO" id="GO:0003677">
    <property type="term" value="F:DNA binding"/>
    <property type="evidence" value="ECO:0007669"/>
    <property type="project" value="InterPro"/>
</dbReference>
<evidence type="ECO:0008006" key="3">
    <source>
        <dbReference type="Google" id="ProtNLM"/>
    </source>
</evidence>
<dbReference type="InterPro" id="IPR036515">
    <property type="entry name" value="Transposase_17_sf"/>
</dbReference>
<name>A0A6I6G7X2_9BACT</name>
<dbReference type="GO" id="GO:0004803">
    <property type="term" value="F:transposase activity"/>
    <property type="evidence" value="ECO:0007669"/>
    <property type="project" value="InterPro"/>
</dbReference>
<dbReference type="Gene3D" id="3.30.70.1290">
    <property type="entry name" value="Transposase IS200-like"/>
    <property type="match status" value="1"/>
</dbReference>
<dbReference type="EMBL" id="CP046566">
    <property type="protein sequence ID" value="QGW28314.1"/>
    <property type="molecule type" value="Genomic_DNA"/>
</dbReference>
<accession>A0A6I6G7X2</accession>
<dbReference type="KEGG" id="fls:GLV81_09580"/>
<dbReference type="GO" id="GO:0006313">
    <property type="term" value="P:DNA transposition"/>
    <property type="evidence" value="ECO:0007669"/>
    <property type="project" value="InterPro"/>
</dbReference>
<evidence type="ECO:0000313" key="2">
    <source>
        <dbReference type="Proteomes" id="UP000426027"/>
    </source>
</evidence>
<gene>
    <name evidence="1" type="ORF">GLV81_09580</name>
</gene>
<dbReference type="AlphaFoldDB" id="A0A6I6G7X2"/>
<dbReference type="SUPFAM" id="SSF143422">
    <property type="entry name" value="Transposase IS200-like"/>
    <property type="match status" value="1"/>
</dbReference>
<proteinExistence type="predicted"/>
<reference evidence="1 2" key="1">
    <citation type="submission" date="2019-11" db="EMBL/GenBank/DDBJ databases">
        <authorList>
            <person name="Im W.T."/>
        </authorList>
    </citation>
    <scope>NUCLEOTIDE SEQUENCE [LARGE SCALE GENOMIC DNA]</scope>
    <source>
        <strain evidence="1 2">SB-02</strain>
    </source>
</reference>
<sequence>MASGLQIPKSSFAITNGEQRTSRIAGFWEEGYHGEAIYSEAFFLSKLEYIHKNPVHAGFVESPEHFVNSSAADYSGLRKGRLAIFVFSSLLRIANPPIARSSLQMANSEHLEERAGEDCLIRLLPVVVHNKSYSSYY</sequence>
<organism evidence="1 2">
    <name type="scientific">Phnomibacter ginsenosidimutans</name>
    <dbReference type="NCBI Taxonomy" id="2676868"/>
    <lineage>
        <taxon>Bacteria</taxon>
        <taxon>Pseudomonadati</taxon>
        <taxon>Bacteroidota</taxon>
        <taxon>Chitinophagia</taxon>
        <taxon>Chitinophagales</taxon>
        <taxon>Chitinophagaceae</taxon>
        <taxon>Phnomibacter</taxon>
    </lineage>
</organism>
<protein>
    <recommendedName>
        <fullName evidence="3">Transposase</fullName>
    </recommendedName>
</protein>
<dbReference type="RefSeq" id="WP_157478671.1">
    <property type="nucleotide sequence ID" value="NZ_CP046566.1"/>
</dbReference>
<dbReference type="Proteomes" id="UP000426027">
    <property type="component" value="Chromosome"/>
</dbReference>